<dbReference type="InterPro" id="IPR013507">
    <property type="entry name" value="DNA_mismatch_S5_2-like"/>
</dbReference>
<dbReference type="SMART" id="SM01340">
    <property type="entry name" value="DNA_mis_repair"/>
    <property type="match status" value="1"/>
</dbReference>
<evidence type="ECO:0000256" key="5">
    <source>
        <dbReference type="HAMAP-Rule" id="MF_00149"/>
    </source>
</evidence>
<sequence>MPIQILPPLLANQIAAGEVVERPASVVKELIENSLDAGANKIQIDIEQSGSSLIRIRDNGIGIPKEELKLSLMRHATSKIATLDDLENILSLGFRGEALASISSVSRLTLTSRTAEQTEAWQVYAQGQEMEATIIPASHPVGTTVEVANLFFNTPARRKFLRSDKTEFAHIDEVIKRIALAKPTTYFTLTHNGKLIHQYKPALDTNAQLKRLAAICGNEFTEHALRLDWQYDDMHLHGWIAAPQFYRTQNDFNFSYVNGRMMKDKVMLHALRQAYAPYLSTDQYPAFVLFLDINPTAVDVNVHPTKHEVRFHQSRLVHDFILQGVTNALAQTDQLFTNNCHQEQIEQNTTEQIAEPEAQYQRQPLQQTFNAMPQNRTAAGKNIFNYSAEHHSPKTNKQTYQQYNHFVQSAHQATSEQANNTQPSNLSNDGSHSTSSITYQPTVEHQLKVLSLLPQGLLCLQQQDKLYLLATKKLQKIAYCQQLQDPNKSCQALLIPVSFQLDKQQLANYEQYKNYFSLAGFTIQQYAERITITHIATLLRHQNLQLLTIKLLNTVITNSIDFIQIICDEIIVEPITVLADAINLLQDIEQRTTKNTILEACLEIDLTPYLTEQ</sequence>
<evidence type="ECO:0000259" key="7">
    <source>
        <dbReference type="SMART" id="SM01340"/>
    </source>
</evidence>
<dbReference type="InterPro" id="IPR036890">
    <property type="entry name" value="HATPase_C_sf"/>
</dbReference>
<dbReference type="SUPFAM" id="SSF55874">
    <property type="entry name" value="ATPase domain of HSP90 chaperone/DNA topoisomerase II/histidine kinase"/>
    <property type="match status" value="1"/>
</dbReference>
<dbReference type="CDD" id="cd16926">
    <property type="entry name" value="HATPase_MutL-MLH-PMS-like"/>
    <property type="match status" value="1"/>
</dbReference>
<dbReference type="Pfam" id="PF13589">
    <property type="entry name" value="HATPase_c_3"/>
    <property type="match status" value="1"/>
</dbReference>
<feature type="domain" description="DNA mismatch repair protein S5" evidence="7">
    <location>
        <begin position="212"/>
        <end position="330"/>
    </location>
</feature>
<dbReference type="HAMAP" id="MF_00149">
    <property type="entry name" value="DNA_mis_repair"/>
    <property type="match status" value="1"/>
</dbReference>
<dbReference type="InterPro" id="IPR037198">
    <property type="entry name" value="MutL_C_sf"/>
</dbReference>
<dbReference type="Gene3D" id="3.30.565.10">
    <property type="entry name" value="Histidine kinase-like ATPase, C-terminal domain"/>
    <property type="match status" value="1"/>
</dbReference>
<evidence type="ECO:0000256" key="6">
    <source>
        <dbReference type="SAM" id="MobiDB-lite"/>
    </source>
</evidence>
<evidence type="ECO:0000256" key="3">
    <source>
        <dbReference type="ARBA" id="ARBA00022763"/>
    </source>
</evidence>
<reference evidence="8 9" key="1">
    <citation type="submission" date="2024-09" db="EMBL/GenBank/DDBJ databases">
        <authorList>
            <person name="Sun Q."/>
            <person name="Mori K."/>
        </authorList>
    </citation>
    <scope>NUCLEOTIDE SEQUENCE [LARGE SCALE GENOMIC DNA]</scope>
    <source>
        <strain evidence="8 9">CCM 7538</strain>
    </source>
</reference>
<keyword evidence="4 5" id="KW-0234">DNA repair</keyword>
<dbReference type="Gene3D" id="3.30.1370.100">
    <property type="entry name" value="MutL, C-terminal domain, regulatory subdomain"/>
    <property type="match status" value="1"/>
</dbReference>
<evidence type="ECO:0000313" key="9">
    <source>
        <dbReference type="Proteomes" id="UP001589769"/>
    </source>
</evidence>
<organism evidence="8 9">
    <name type="scientific">Gallibacterium melopsittaci</name>
    <dbReference type="NCBI Taxonomy" id="516063"/>
    <lineage>
        <taxon>Bacteria</taxon>
        <taxon>Pseudomonadati</taxon>
        <taxon>Pseudomonadota</taxon>
        <taxon>Gammaproteobacteria</taxon>
        <taxon>Pasteurellales</taxon>
        <taxon>Pasteurellaceae</taxon>
        <taxon>Gallibacterium</taxon>
    </lineage>
</organism>
<comment type="similarity">
    <text evidence="1 5">Belongs to the DNA mismatch repair MutL/HexB family.</text>
</comment>
<evidence type="ECO:0000256" key="4">
    <source>
        <dbReference type="ARBA" id="ARBA00023204"/>
    </source>
</evidence>
<dbReference type="InterPro" id="IPR020667">
    <property type="entry name" value="DNA_mismatch_repair_MutL"/>
</dbReference>
<keyword evidence="3 5" id="KW-0227">DNA damage</keyword>
<accession>A0ABV6HWK9</accession>
<dbReference type="NCBIfam" id="TIGR00585">
    <property type="entry name" value="mutl"/>
    <property type="match status" value="1"/>
</dbReference>
<keyword evidence="8" id="KW-0378">Hydrolase</keyword>
<gene>
    <name evidence="5 8" type="primary">mutL</name>
    <name evidence="8" type="ORF">ACFFHT_01730</name>
</gene>
<dbReference type="InterPro" id="IPR002099">
    <property type="entry name" value="MutL/Mlh/PMS"/>
</dbReference>
<dbReference type="InterPro" id="IPR014762">
    <property type="entry name" value="DNA_mismatch_repair_CS"/>
</dbReference>
<keyword evidence="8" id="KW-0540">Nuclease</keyword>
<dbReference type="Gene3D" id="3.30.1540.20">
    <property type="entry name" value="MutL, C-terminal domain, dimerisation subdomain"/>
    <property type="match status" value="1"/>
</dbReference>
<feature type="region of interest" description="Disordered" evidence="6">
    <location>
        <begin position="410"/>
        <end position="436"/>
    </location>
</feature>
<dbReference type="InterPro" id="IPR014721">
    <property type="entry name" value="Ribsml_uS5_D2-typ_fold_subgr"/>
</dbReference>
<dbReference type="EMBL" id="JBHLWA010000007">
    <property type="protein sequence ID" value="MFC0322288.1"/>
    <property type="molecule type" value="Genomic_DNA"/>
</dbReference>
<keyword evidence="8" id="KW-0255">Endonuclease</keyword>
<dbReference type="InterPro" id="IPR042120">
    <property type="entry name" value="MutL_C_dimsub"/>
</dbReference>
<dbReference type="RefSeq" id="WP_382372872.1">
    <property type="nucleotide sequence ID" value="NZ_JBHLWA010000007.1"/>
</dbReference>
<dbReference type="GO" id="GO:0004519">
    <property type="term" value="F:endonuclease activity"/>
    <property type="evidence" value="ECO:0007669"/>
    <property type="project" value="UniProtKB-KW"/>
</dbReference>
<comment type="caution">
    <text evidence="8">The sequence shown here is derived from an EMBL/GenBank/DDBJ whole genome shotgun (WGS) entry which is preliminary data.</text>
</comment>
<dbReference type="Pfam" id="PF01119">
    <property type="entry name" value="DNA_mis_repair"/>
    <property type="match status" value="1"/>
</dbReference>
<evidence type="ECO:0000256" key="2">
    <source>
        <dbReference type="ARBA" id="ARBA00021975"/>
    </source>
</evidence>
<dbReference type="PANTHER" id="PTHR10073">
    <property type="entry name" value="DNA MISMATCH REPAIR PROTEIN MLH, PMS, MUTL"/>
    <property type="match status" value="1"/>
</dbReference>
<protein>
    <recommendedName>
        <fullName evidence="2 5">DNA mismatch repair protein MutL</fullName>
    </recommendedName>
</protein>
<evidence type="ECO:0000256" key="1">
    <source>
        <dbReference type="ARBA" id="ARBA00006082"/>
    </source>
</evidence>
<dbReference type="InterPro" id="IPR020568">
    <property type="entry name" value="Ribosomal_Su5_D2-typ_SF"/>
</dbReference>
<dbReference type="Gene3D" id="3.30.230.10">
    <property type="match status" value="1"/>
</dbReference>
<dbReference type="InterPro" id="IPR038973">
    <property type="entry name" value="MutL/Mlh/Pms-like"/>
</dbReference>
<dbReference type="Pfam" id="PF08676">
    <property type="entry name" value="MutL_C"/>
    <property type="match status" value="1"/>
</dbReference>
<dbReference type="InterPro" id="IPR042121">
    <property type="entry name" value="MutL_C_regsub"/>
</dbReference>
<name>A0ABV6HWK9_9PAST</name>
<proteinExistence type="inferred from homology"/>
<comment type="function">
    <text evidence="5">This protein is involved in the repair of mismatches in DNA. It is required for dam-dependent methyl-directed DNA mismatch repair. May act as a 'molecular matchmaker', a protein that promotes the formation of a stable complex between two or more DNA-binding proteins in an ATP-dependent manner without itself being part of a final effector complex.</text>
</comment>
<dbReference type="Proteomes" id="UP001589769">
    <property type="component" value="Unassembled WGS sequence"/>
</dbReference>
<evidence type="ECO:0000313" key="8">
    <source>
        <dbReference type="EMBL" id="MFC0322288.1"/>
    </source>
</evidence>
<keyword evidence="9" id="KW-1185">Reference proteome</keyword>
<dbReference type="PROSITE" id="PS00058">
    <property type="entry name" value="DNA_MISMATCH_REPAIR_1"/>
    <property type="match status" value="1"/>
</dbReference>
<dbReference type="InterPro" id="IPR014790">
    <property type="entry name" value="MutL_C"/>
</dbReference>
<dbReference type="CDD" id="cd03482">
    <property type="entry name" value="MutL_Trans_MutL"/>
    <property type="match status" value="1"/>
</dbReference>
<dbReference type="NCBIfam" id="NF000948">
    <property type="entry name" value="PRK00095.1-1"/>
    <property type="match status" value="1"/>
</dbReference>
<dbReference type="PANTHER" id="PTHR10073:SF12">
    <property type="entry name" value="DNA MISMATCH REPAIR PROTEIN MLH1"/>
    <property type="match status" value="1"/>
</dbReference>
<dbReference type="SUPFAM" id="SSF54211">
    <property type="entry name" value="Ribosomal protein S5 domain 2-like"/>
    <property type="match status" value="1"/>
</dbReference>
<dbReference type="SUPFAM" id="SSF118116">
    <property type="entry name" value="DNA mismatch repair protein MutL"/>
    <property type="match status" value="1"/>
</dbReference>